<dbReference type="Pfam" id="PF14322">
    <property type="entry name" value="SusD-like_3"/>
    <property type="match status" value="1"/>
</dbReference>
<organism evidence="8 9">
    <name type="scientific">Parapedobacter pyrenivorans</name>
    <dbReference type="NCBI Taxonomy" id="1305674"/>
    <lineage>
        <taxon>Bacteria</taxon>
        <taxon>Pseudomonadati</taxon>
        <taxon>Bacteroidota</taxon>
        <taxon>Sphingobacteriia</taxon>
        <taxon>Sphingobacteriales</taxon>
        <taxon>Sphingobacteriaceae</taxon>
        <taxon>Parapedobacter</taxon>
    </lineage>
</organism>
<evidence type="ECO:0000259" key="6">
    <source>
        <dbReference type="Pfam" id="PF07980"/>
    </source>
</evidence>
<dbReference type="GO" id="GO:0009279">
    <property type="term" value="C:cell outer membrane"/>
    <property type="evidence" value="ECO:0007669"/>
    <property type="project" value="UniProtKB-SubCell"/>
</dbReference>
<sequence length="444" mass="50225">MGMYDQLRGFAELGLLLVGEARSESVQSDGLVGDTHERYHRNLLDAYSLPGPGWTTLYKVINTCNLIFEHIENVQFVNESTKSNLLAQAYAMRAYSYFIMVRTWGEVPLRILPTENADPAMIYLPKSSEQEVFSLIKSDIETALGLFTDNSFPDGRHLWSKPAVNALKADVYLWTAKRLGGGENDATQALAAATEARQSDVQLLSDYSDIFKYANKGNKEVLMAIRFFQDEASNNYFNQMYMPSFALAGNPSQESREIIGTPGGNLILSPSAILRGQFEADDQRRDATFHELYTTVDGTEKFHASFPLKGKGFEEGGVRYFLDDVILYRLSDVLLMAAEAKNLLNQDPSEEINSVRERAFGEHFDEYKFVTGSQAENDEAILKERLLELCFEAKRWWDLVRFDKAFELVPSLQGKESQRHLLYFPIPTSVLNLEPLVTQVDGYE</sequence>
<dbReference type="AlphaFoldDB" id="A0A917HAD3"/>
<comment type="similarity">
    <text evidence="2">Belongs to the SusD family.</text>
</comment>
<dbReference type="InterPro" id="IPR012944">
    <property type="entry name" value="SusD_RagB_dom"/>
</dbReference>
<proteinExistence type="inferred from homology"/>
<dbReference type="EMBL" id="BMER01000001">
    <property type="protein sequence ID" value="GGG73295.1"/>
    <property type="molecule type" value="Genomic_DNA"/>
</dbReference>
<protein>
    <submittedName>
        <fullName evidence="8">Membrane protein</fullName>
    </submittedName>
</protein>
<reference evidence="8" key="2">
    <citation type="submission" date="2020-09" db="EMBL/GenBank/DDBJ databases">
        <authorList>
            <person name="Sun Q."/>
            <person name="Zhou Y."/>
        </authorList>
    </citation>
    <scope>NUCLEOTIDE SEQUENCE</scope>
    <source>
        <strain evidence="8">CGMCC 1.12195</strain>
    </source>
</reference>
<dbReference type="CDD" id="cd08977">
    <property type="entry name" value="SusD"/>
    <property type="match status" value="1"/>
</dbReference>
<name>A0A917HAD3_9SPHI</name>
<comment type="caution">
    <text evidence="8">The sequence shown here is derived from an EMBL/GenBank/DDBJ whole genome shotgun (WGS) entry which is preliminary data.</text>
</comment>
<keyword evidence="3" id="KW-0732">Signal</keyword>
<evidence type="ECO:0000256" key="2">
    <source>
        <dbReference type="ARBA" id="ARBA00006275"/>
    </source>
</evidence>
<evidence type="ECO:0000313" key="8">
    <source>
        <dbReference type="EMBL" id="GGG73295.1"/>
    </source>
</evidence>
<feature type="domain" description="SusD-like N-terminal" evidence="7">
    <location>
        <begin position="52"/>
        <end position="173"/>
    </location>
</feature>
<evidence type="ECO:0000256" key="5">
    <source>
        <dbReference type="ARBA" id="ARBA00023237"/>
    </source>
</evidence>
<gene>
    <name evidence="8" type="ORF">GCM10007415_00840</name>
</gene>
<comment type="subcellular location">
    <subcellularLocation>
        <location evidence="1">Cell outer membrane</location>
    </subcellularLocation>
</comment>
<evidence type="ECO:0000313" key="9">
    <source>
        <dbReference type="Proteomes" id="UP000660862"/>
    </source>
</evidence>
<keyword evidence="5" id="KW-0998">Cell outer membrane</keyword>
<dbReference type="Gene3D" id="1.25.40.390">
    <property type="match status" value="1"/>
</dbReference>
<dbReference type="Pfam" id="PF07980">
    <property type="entry name" value="SusD_RagB"/>
    <property type="match status" value="1"/>
</dbReference>
<dbReference type="SUPFAM" id="SSF48452">
    <property type="entry name" value="TPR-like"/>
    <property type="match status" value="1"/>
</dbReference>
<keyword evidence="4" id="KW-0472">Membrane</keyword>
<evidence type="ECO:0000259" key="7">
    <source>
        <dbReference type="Pfam" id="PF14322"/>
    </source>
</evidence>
<feature type="domain" description="RagB/SusD" evidence="6">
    <location>
        <begin position="323"/>
        <end position="407"/>
    </location>
</feature>
<reference evidence="8" key="1">
    <citation type="journal article" date="2014" name="Int. J. Syst. Evol. Microbiol.">
        <title>Complete genome sequence of Corynebacterium casei LMG S-19264T (=DSM 44701T), isolated from a smear-ripened cheese.</title>
        <authorList>
            <consortium name="US DOE Joint Genome Institute (JGI-PGF)"/>
            <person name="Walter F."/>
            <person name="Albersmeier A."/>
            <person name="Kalinowski J."/>
            <person name="Ruckert C."/>
        </authorList>
    </citation>
    <scope>NUCLEOTIDE SEQUENCE</scope>
    <source>
        <strain evidence="8">CGMCC 1.12195</strain>
    </source>
</reference>
<keyword evidence="9" id="KW-1185">Reference proteome</keyword>
<evidence type="ECO:0000256" key="4">
    <source>
        <dbReference type="ARBA" id="ARBA00023136"/>
    </source>
</evidence>
<evidence type="ECO:0000256" key="3">
    <source>
        <dbReference type="ARBA" id="ARBA00022729"/>
    </source>
</evidence>
<dbReference type="InterPro" id="IPR033985">
    <property type="entry name" value="SusD-like_N"/>
</dbReference>
<evidence type="ECO:0000256" key="1">
    <source>
        <dbReference type="ARBA" id="ARBA00004442"/>
    </source>
</evidence>
<dbReference type="Proteomes" id="UP000660862">
    <property type="component" value="Unassembled WGS sequence"/>
</dbReference>
<accession>A0A917HAD3</accession>
<dbReference type="InterPro" id="IPR011990">
    <property type="entry name" value="TPR-like_helical_dom_sf"/>
</dbReference>